<evidence type="ECO:0000313" key="1">
    <source>
        <dbReference type="EMBL" id="KAG5577765.1"/>
    </source>
</evidence>
<name>A0A9J5WR31_SOLCO</name>
<dbReference type="EMBL" id="JACXVP010000011">
    <property type="protein sequence ID" value="KAG5577765.1"/>
    <property type="molecule type" value="Genomic_DNA"/>
</dbReference>
<dbReference type="AlphaFoldDB" id="A0A9J5WR31"/>
<keyword evidence="2" id="KW-1185">Reference proteome</keyword>
<protein>
    <submittedName>
        <fullName evidence="1">Uncharacterized protein</fullName>
    </submittedName>
</protein>
<evidence type="ECO:0000313" key="2">
    <source>
        <dbReference type="Proteomes" id="UP000824120"/>
    </source>
</evidence>
<reference evidence="1 2" key="1">
    <citation type="submission" date="2020-09" db="EMBL/GenBank/DDBJ databases">
        <title>De no assembly of potato wild relative species, Solanum commersonii.</title>
        <authorList>
            <person name="Cho K."/>
        </authorList>
    </citation>
    <scope>NUCLEOTIDE SEQUENCE [LARGE SCALE GENOMIC DNA]</scope>
    <source>
        <strain evidence="1">LZ3.2</strain>
        <tissue evidence="1">Leaf</tissue>
    </source>
</reference>
<dbReference type="Proteomes" id="UP000824120">
    <property type="component" value="Chromosome 11"/>
</dbReference>
<sequence length="68" mass="7663">MSMSRIGAHGRVKHKLGLDSSNKCEFVKYLEHDSDNITNDKVIECGSDDGMELQDRHRALPRSVVDYG</sequence>
<comment type="caution">
    <text evidence="1">The sequence shown here is derived from an EMBL/GenBank/DDBJ whole genome shotgun (WGS) entry which is preliminary data.</text>
</comment>
<accession>A0A9J5WR31</accession>
<gene>
    <name evidence="1" type="ORF">H5410_057899</name>
</gene>
<proteinExistence type="predicted"/>
<organism evidence="1 2">
    <name type="scientific">Solanum commersonii</name>
    <name type="common">Commerson's wild potato</name>
    <name type="synonym">Commerson's nightshade</name>
    <dbReference type="NCBI Taxonomy" id="4109"/>
    <lineage>
        <taxon>Eukaryota</taxon>
        <taxon>Viridiplantae</taxon>
        <taxon>Streptophyta</taxon>
        <taxon>Embryophyta</taxon>
        <taxon>Tracheophyta</taxon>
        <taxon>Spermatophyta</taxon>
        <taxon>Magnoliopsida</taxon>
        <taxon>eudicotyledons</taxon>
        <taxon>Gunneridae</taxon>
        <taxon>Pentapetalae</taxon>
        <taxon>asterids</taxon>
        <taxon>lamiids</taxon>
        <taxon>Solanales</taxon>
        <taxon>Solanaceae</taxon>
        <taxon>Solanoideae</taxon>
        <taxon>Solaneae</taxon>
        <taxon>Solanum</taxon>
    </lineage>
</organism>